<organism evidence="3 4">
    <name type="scientific">Trypanosoma congolense (strain IL3000)</name>
    <dbReference type="NCBI Taxonomy" id="1068625"/>
    <lineage>
        <taxon>Eukaryota</taxon>
        <taxon>Discoba</taxon>
        <taxon>Euglenozoa</taxon>
        <taxon>Kinetoplastea</taxon>
        <taxon>Metakinetoplastina</taxon>
        <taxon>Trypanosomatida</taxon>
        <taxon>Trypanosomatidae</taxon>
        <taxon>Trypanosoma</taxon>
        <taxon>Nannomonas</taxon>
    </lineage>
</organism>
<dbReference type="Proteomes" id="UP000000702">
    <property type="component" value="Unassembled WGS sequence"/>
</dbReference>
<feature type="region of interest" description="Disordered" evidence="1">
    <location>
        <begin position="210"/>
        <end position="232"/>
    </location>
</feature>
<evidence type="ECO:0000256" key="2">
    <source>
        <dbReference type="SAM" id="Phobius"/>
    </source>
</evidence>
<protein>
    <submittedName>
        <fullName evidence="3">WGS project CAEQ00000000 data, annotated contig 1575</fullName>
    </submittedName>
</protein>
<keyword evidence="2" id="KW-0472">Membrane</keyword>
<evidence type="ECO:0000313" key="3">
    <source>
        <dbReference type="EMBL" id="CCD13031.1"/>
    </source>
</evidence>
<feature type="compositionally biased region" description="Low complexity" evidence="1">
    <location>
        <begin position="213"/>
        <end position="225"/>
    </location>
</feature>
<dbReference type="EMBL" id="CAEQ01000991">
    <property type="protein sequence ID" value="CCD13031.1"/>
    <property type="molecule type" value="Genomic_DNA"/>
</dbReference>
<keyword evidence="4" id="KW-1185">Reference proteome</keyword>
<name>F9W766_TRYCI</name>
<evidence type="ECO:0000256" key="1">
    <source>
        <dbReference type="SAM" id="MobiDB-lite"/>
    </source>
</evidence>
<proteinExistence type="predicted"/>
<accession>F9W766</accession>
<comment type="caution">
    <text evidence="3">The sequence shown here is derived from an EMBL/GenBank/DDBJ whole genome shotgun (WGS) entry which is preliminary data.</text>
</comment>
<evidence type="ECO:0000313" key="4">
    <source>
        <dbReference type="Proteomes" id="UP000000702"/>
    </source>
</evidence>
<sequence length="232" mass="25307">MTISAVHILLIVLLFLNLSSLVLLVFALVRYVMARLHRNDEQEDTREADTAVHRQHSVGNIAEHAGYYREAAYSTRSAAEWPFDYAANVPQWVMQEMPPARLAALERRGMPHRDVRYCVPLPALLQGDSAAGRLNNANAYRSDINAVHTDVFYAAGPHRARPRYASCLGAMVGEATDISSSDGSSGDDDSVATQPARCYIAAVALRTPPTPLSDAASFPSSPDSDVLLSARR</sequence>
<keyword evidence="2" id="KW-0812">Transmembrane</keyword>
<reference evidence="3 4" key="2">
    <citation type="journal article" date="2012" name="Proc. Natl. Acad. Sci. U.S.A.">
        <title>Antigenic diversity is generated by distinct evolutionary mechanisms in African trypanosome species.</title>
        <authorList>
            <person name="Jackson A.P."/>
            <person name="Berry A."/>
            <person name="Aslett M."/>
            <person name="Allison H.C."/>
            <person name="Burton P."/>
            <person name="Vavrova-Anderson J."/>
            <person name="Brown R."/>
            <person name="Browne H."/>
            <person name="Corton N."/>
            <person name="Hauser H."/>
            <person name="Gamble J."/>
            <person name="Gilderthorp R."/>
            <person name="Marcello L."/>
            <person name="McQuillan J."/>
            <person name="Otto T.D."/>
            <person name="Quail M.A."/>
            <person name="Sanders M.J."/>
            <person name="van Tonder A."/>
            <person name="Ginger M.L."/>
            <person name="Field M.C."/>
            <person name="Barry J.D."/>
            <person name="Hertz-Fowler C."/>
            <person name="Berriman M."/>
        </authorList>
    </citation>
    <scope>NUCLEOTIDE SEQUENCE [LARGE SCALE GENOMIC DNA]</scope>
    <source>
        <strain evidence="3 4">IL3000</strain>
    </source>
</reference>
<gene>
    <name evidence="3" type="ORF">TCIL3000_0_38470</name>
</gene>
<keyword evidence="2" id="KW-1133">Transmembrane helix</keyword>
<feature type="transmembrane region" description="Helical" evidence="2">
    <location>
        <begin position="6"/>
        <end position="29"/>
    </location>
</feature>
<dbReference type="VEuPathDB" id="TriTrypDB:TcIL3000_0_38470"/>
<dbReference type="AlphaFoldDB" id="F9W766"/>
<reference evidence="4" key="1">
    <citation type="submission" date="2011-07" db="EMBL/GenBank/DDBJ databases">
        <title>Divergent evolution of antigenic variation in African trypanosomes.</title>
        <authorList>
            <person name="Jackson A.P."/>
            <person name="Berry A."/>
            <person name="Allison H.C."/>
            <person name="Burton P."/>
            <person name="Anderson J."/>
            <person name="Aslett M."/>
            <person name="Brown R."/>
            <person name="Corton N."/>
            <person name="Harris D."/>
            <person name="Hauser H."/>
            <person name="Gamble J."/>
            <person name="Gilderthorp R."/>
            <person name="McQuillan J."/>
            <person name="Quail M.A."/>
            <person name="Sanders M."/>
            <person name="Van Tonder A."/>
            <person name="Ginger M.L."/>
            <person name="Donelson J.E."/>
            <person name="Field M.C."/>
            <person name="Barry J.D."/>
            <person name="Berriman M."/>
            <person name="Hertz-Fowler C."/>
        </authorList>
    </citation>
    <scope>NUCLEOTIDE SEQUENCE [LARGE SCALE GENOMIC DNA]</scope>
    <source>
        <strain evidence="4">IL3000</strain>
    </source>
</reference>